<protein>
    <recommendedName>
        <fullName evidence="4">Reverse transcriptase domain-containing protein</fullName>
    </recommendedName>
</protein>
<dbReference type="OrthoDB" id="4842715at2759"/>
<evidence type="ECO:0000313" key="5">
    <source>
        <dbReference type="EMBL" id="EAQ84238.1"/>
    </source>
</evidence>
<dbReference type="InterPro" id="IPR043502">
    <property type="entry name" value="DNA/RNA_pol_sf"/>
</dbReference>
<reference evidence="6" key="1">
    <citation type="journal article" date="2015" name="Genome Announc.">
        <title>Draft genome sequence of the cellulolytic fungus Chaetomium globosum.</title>
        <authorList>
            <person name="Cuomo C.A."/>
            <person name="Untereiner W.A."/>
            <person name="Ma L.-J."/>
            <person name="Grabherr M."/>
            <person name="Birren B.W."/>
        </authorList>
    </citation>
    <scope>NUCLEOTIDE SEQUENCE [LARGE SCALE GENOMIC DNA]</scope>
    <source>
        <strain evidence="6">ATCC 6205 / CBS 148.51 / DSM 1962 / NBRC 6347 / NRRL 1970</strain>
    </source>
</reference>
<dbReference type="Proteomes" id="UP000001056">
    <property type="component" value="Unassembled WGS sequence"/>
</dbReference>
<dbReference type="eggNOG" id="KOG1075">
    <property type="taxonomic scope" value="Eukaryota"/>
</dbReference>
<dbReference type="GeneID" id="4396027"/>
<dbReference type="InterPro" id="IPR000477">
    <property type="entry name" value="RT_dom"/>
</dbReference>
<keyword evidence="2" id="KW-0496">Mitochondrion</keyword>
<dbReference type="InterPro" id="IPR005135">
    <property type="entry name" value="Endo/exonuclease/phosphatase"/>
</dbReference>
<gene>
    <name evidence="5" type="ORF">CHGG_10642</name>
</gene>
<feature type="compositionally biased region" description="Basic and acidic residues" evidence="3">
    <location>
        <begin position="336"/>
        <end position="367"/>
    </location>
</feature>
<evidence type="ECO:0000313" key="6">
    <source>
        <dbReference type="Proteomes" id="UP000001056"/>
    </source>
</evidence>
<dbReference type="Gene3D" id="3.60.10.10">
    <property type="entry name" value="Endonuclease/exonuclease/phosphatase"/>
    <property type="match status" value="1"/>
</dbReference>
<comment type="subcellular location">
    <subcellularLocation>
        <location evidence="1">Mitochondrion</location>
    </subcellularLocation>
</comment>
<accession>Q2GN12</accession>
<dbReference type="InterPro" id="IPR036691">
    <property type="entry name" value="Endo/exonu/phosph_ase_sf"/>
</dbReference>
<evidence type="ECO:0000259" key="4">
    <source>
        <dbReference type="PROSITE" id="PS50878"/>
    </source>
</evidence>
<feature type="region of interest" description="Disordered" evidence="3">
    <location>
        <begin position="311"/>
        <end position="367"/>
    </location>
</feature>
<dbReference type="SUPFAM" id="SSF56672">
    <property type="entry name" value="DNA/RNA polymerases"/>
    <property type="match status" value="1"/>
</dbReference>
<dbReference type="PROSITE" id="PS50878">
    <property type="entry name" value="RT_POL"/>
    <property type="match status" value="1"/>
</dbReference>
<proteinExistence type="predicted"/>
<dbReference type="RefSeq" id="XP_001228569.1">
    <property type="nucleotide sequence ID" value="XM_001228568.1"/>
</dbReference>
<dbReference type="SUPFAM" id="SSF56219">
    <property type="entry name" value="DNase I-like"/>
    <property type="match status" value="1"/>
</dbReference>
<dbReference type="CDD" id="cd01650">
    <property type="entry name" value="RT_nLTR_like"/>
    <property type="match status" value="1"/>
</dbReference>
<dbReference type="EMBL" id="CH408035">
    <property type="protein sequence ID" value="EAQ84238.1"/>
    <property type="molecule type" value="Genomic_DNA"/>
</dbReference>
<name>Q2GN12_CHAGB</name>
<dbReference type="GO" id="GO:0005739">
    <property type="term" value="C:mitochondrion"/>
    <property type="evidence" value="ECO:0007669"/>
    <property type="project" value="UniProtKB-SubCell"/>
</dbReference>
<evidence type="ECO:0000256" key="3">
    <source>
        <dbReference type="SAM" id="MobiDB-lite"/>
    </source>
</evidence>
<sequence length="928" mass="103955">MIFRILLWNTEGNKQALEVLLEEAKYDLLAVQEPWINRETKSTYCPRSSKYHLVFKLEGRAAIYVSKKFEIGQWDSEVSENWCRVRFPEADLGQEGHGLELWSVYNPPNGENVPQALQGRPRPDHPVVLAGDFNLQHPLWDEFGRYERGAEDLLQLSSLWDLTIRTPRGAVTRAPQGRQRGRTSTIDHFWASECIHTVYYGEECRGKSDHYPQMLEIGTGTGPRPAQPVGWAWKKMDRGRAKAELALLCEAMGLTDPGPNGLVARIRTTEGLGRAFDNLVEWLTWVAGESTSTEEGQLRLQLFFGGPGKCNRLPGRLGEPRDWPRRPGQSTVGKSSSERLKDLARTTREARTRAWRSDLQKASEARKPDQMWSLERWARRRSFLPPEPPKLPAFKNPSGQVTAETHDQKANALAERFFPSPPANLTDVQDQTFLNSRDPGFDVSQAVKPAEITRAIGGASPWKAPGEDLLPMGLLKACGAPLAEVLALLATRCLELGWFPNRFKRAKTVVLPKPGKAPPVYQTPGGYRPIALLPTLGKVIESVVATKVTLAAEANGLLPDEQMGNRAHRSTELAVRLVVAQVQEAWRHKGAASLLQLDISGAFDTVNHTRLLATLREMGYPRWLVLWIRDWLTGREATLLFDGKAATPTAIRAGVPQGSPLSPVLFILYIASLYKQLKDEHPHLAIVGFADDTNLLAFGRNPEVNIRQLEGAWETWGGTSPVKPEGSARLLGVWLDWKLNWKAHLVAVEKKLRTQSYASVEDRGKDVGNGASLKHEKYTQSASGRRWPMAHHRFTSPRMWEAIKKGITKALGKAQNKSLRIVAGAFKSTPIRNLETETWVPPLDLYLNKRLADFENRFQRPDLDDVKAARRRRRTLSSPPAARYSRDLARGGATGADREPWDPKGLRRWREPRARSCAGRGESSIRTG</sequence>
<feature type="region of interest" description="Disordered" evidence="3">
    <location>
        <begin position="865"/>
        <end position="928"/>
    </location>
</feature>
<dbReference type="HOGENOM" id="CLU_000680_23_6_1"/>
<evidence type="ECO:0000256" key="2">
    <source>
        <dbReference type="ARBA" id="ARBA00023128"/>
    </source>
</evidence>
<organism evidence="5 6">
    <name type="scientific">Chaetomium globosum (strain ATCC 6205 / CBS 148.51 / DSM 1962 / NBRC 6347 / NRRL 1970)</name>
    <name type="common">Soil fungus</name>
    <dbReference type="NCBI Taxonomy" id="306901"/>
    <lineage>
        <taxon>Eukaryota</taxon>
        <taxon>Fungi</taxon>
        <taxon>Dikarya</taxon>
        <taxon>Ascomycota</taxon>
        <taxon>Pezizomycotina</taxon>
        <taxon>Sordariomycetes</taxon>
        <taxon>Sordariomycetidae</taxon>
        <taxon>Sordariales</taxon>
        <taxon>Chaetomiaceae</taxon>
        <taxon>Chaetomium</taxon>
    </lineage>
</organism>
<dbReference type="InParanoid" id="Q2GN12"/>
<dbReference type="GO" id="GO:0003824">
    <property type="term" value="F:catalytic activity"/>
    <property type="evidence" value="ECO:0007669"/>
    <property type="project" value="InterPro"/>
</dbReference>
<dbReference type="Pfam" id="PF14529">
    <property type="entry name" value="Exo_endo_phos_2"/>
    <property type="match status" value="1"/>
</dbReference>
<feature type="compositionally biased region" description="Basic and acidic residues" evidence="3">
    <location>
        <begin position="896"/>
        <end position="914"/>
    </location>
</feature>
<dbReference type="PANTHER" id="PTHR33481">
    <property type="entry name" value="REVERSE TRANSCRIPTASE"/>
    <property type="match status" value="1"/>
</dbReference>
<dbReference type="VEuPathDB" id="FungiDB:CHGG_10642"/>
<keyword evidence="6" id="KW-1185">Reference proteome</keyword>
<dbReference type="AlphaFoldDB" id="Q2GN12"/>
<dbReference type="Pfam" id="PF00078">
    <property type="entry name" value="RVT_1"/>
    <property type="match status" value="1"/>
</dbReference>
<dbReference type="PANTHER" id="PTHR33481:SF1">
    <property type="entry name" value="ENDONUCLEASE_EXONUCLEASE_PHOSPHATASE DOMAIN-CONTAINING PROTEIN-RELATED"/>
    <property type="match status" value="1"/>
</dbReference>
<feature type="domain" description="Reverse transcriptase" evidence="4">
    <location>
        <begin position="492"/>
        <end position="739"/>
    </location>
</feature>
<evidence type="ECO:0000256" key="1">
    <source>
        <dbReference type="ARBA" id="ARBA00004173"/>
    </source>
</evidence>